<feature type="compositionally biased region" description="Polar residues" evidence="1">
    <location>
        <begin position="155"/>
        <end position="168"/>
    </location>
</feature>
<feature type="compositionally biased region" description="Basic residues" evidence="1">
    <location>
        <begin position="350"/>
        <end position="360"/>
    </location>
</feature>
<reference evidence="2" key="1">
    <citation type="submission" date="2023-03" db="EMBL/GenBank/DDBJ databases">
        <authorList>
            <person name="Steffen K."/>
            <person name="Cardenas P."/>
        </authorList>
    </citation>
    <scope>NUCLEOTIDE SEQUENCE</scope>
</reference>
<sequence length="381" mass="43604">MYSTWRHACHACVKVKQLTGGERQLVGFVPCSGLSMEDYASDIVFSDQEEIVDREEGSDAVIRETIGEKAVPSPEADGDTNDVESEEGTAITPVRPLGDATRKRKRKVHRLVDSSSDEDSEDSNALTGKEGLQEIKDLLKQLFKKVEKNSRKLTELQNASDVPSSSAAEYTPKRRKTEISPKVRKEVRRVYKNLVEDDENFDGWNLGHGVSIKSPQNEQTITRIVKEVKGLNPTFDAADIREAAYRFFKTKSEEDSLKRNGMAERKKVTRRRQERVTRKKREREGAVLKNSKFTEEQRKKWLGVMKRDYMSSEESGDDDFIVLHRLPWRSDYVTKMFSKIDAYVISKKSSQAKRQMKLRRLGVPSTRPKPQNAPDWTVKSD</sequence>
<feature type="region of interest" description="Disordered" evidence="1">
    <location>
        <begin position="154"/>
        <end position="178"/>
    </location>
</feature>
<feature type="region of interest" description="Disordered" evidence="1">
    <location>
        <begin position="71"/>
        <end position="128"/>
    </location>
</feature>
<name>A0AA35RW60_GEOBA</name>
<accession>A0AA35RW60</accession>
<proteinExistence type="predicted"/>
<feature type="region of interest" description="Disordered" evidence="1">
    <location>
        <begin position="350"/>
        <end position="381"/>
    </location>
</feature>
<evidence type="ECO:0000313" key="2">
    <source>
        <dbReference type="EMBL" id="CAI8017552.1"/>
    </source>
</evidence>
<dbReference type="PANTHER" id="PTHR14375">
    <property type="entry name" value="SIMILAR TO RIKEN CDNA 4931414P19"/>
    <property type="match status" value="1"/>
</dbReference>
<evidence type="ECO:0000256" key="1">
    <source>
        <dbReference type="SAM" id="MobiDB-lite"/>
    </source>
</evidence>
<dbReference type="EMBL" id="CASHTH010001642">
    <property type="protein sequence ID" value="CAI8017552.1"/>
    <property type="molecule type" value="Genomic_DNA"/>
</dbReference>
<dbReference type="Proteomes" id="UP001174909">
    <property type="component" value="Unassembled WGS sequence"/>
</dbReference>
<keyword evidence="3" id="KW-1185">Reference proteome</keyword>
<evidence type="ECO:0000313" key="3">
    <source>
        <dbReference type="Proteomes" id="UP001174909"/>
    </source>
</evidence>
<feature type="compositionally biased region" description="Basic residues" evidence="1">
    <location>
        <begin position="267"/>
        <end position="281"/>
    </location>
</feature>
<feature type="compositionally biased region" description="Acidic residues" evidence="1">
    <location>
        <begin position="76"/>
        <end position="87"/>
    </location>
</feature>
<feature type="region of interest" description="Disordered" evidence="1">
    <location>
        <begin position="258"/>
        <end position="285"/>
    </location>
</feature>
<protein>
    <submittedName>
        <fullName evidence="2">Uncharacterized protein</fullName>
    </submittedName>
</protein>
<organism evidence="2 3">
    <name type="scientific">Geodia barretti</name>
    <name type="common">Barrett's horny sponge</name>
    <dbReference type="NCBI Taxonomy" id="519541"/>
    <lineage>
        <taxon>Eukaryota</taxon>
        <taxon>Metazoa</taxon>
        <taxon>Porifera</taxon>
        <taxon>Demospongiae</taxon>
        <taxon>Heteroscleromorpha</taxon>
        <taxon>Tetractinellida</taxon>
        <taxon>Astrophorina</taxon>
        <taxon>Geodiidae</taxon>
        <taxon>Geodia</taxon>
    </lineage>
</organism>
<comment type="caution">
    <text evidence="2">The sequence shown here is derived from an EMBL/GenBank/DDBJ whole genome shotgun (WGS) entry which is preliminary data.</text>
</comment>
<dbReference type="AlphaFoldDB" id="A0AA35RW60"/>
<dbReference type="InterPro" id="IPR028101">
    <property type="entry name" value="DUF4616"/>
</dbReference>
<gene>
    <name evidence="2" type="ORF">GBAR_LOCUS10650</name>
</gene>
<dbReference type="PANTHER" id="PTHR14375:SF2">
    <property type="entry name" value="SIMILAR TO RIKEN CDNA 4931414P19"/>
    <property type="match status" value="1"/>
</dbReference>